<dbReference type="InterPro" id="IPR003848">
    <property type="entry name" value="DUF218"/>
</dbReference>
<reference evidence="4" key="1">
    <citation type="submission" date="2009-11" db="EMBL/GenBank/DDBJ databases">
        <title>The complete chromosome 1 of Sphaerobacter thermophilus DSM 20745.</title>
        <authorList>
            <person name="Lucas S."/>
            <person name="Copeland A."/>
            <person name="Lapidus A."/>
            <person name="Glavina del Rio T."/>
            <person name="Dalin E."/>
            <person name="Tice H."/>
            <person name="Bruce D."/>
            <person name="Goodwin L."/>
            <person name="Pitluck S."/>
            <person name="Kyrpides N."/>
            <person name="Mavromatis K."/>
            <person name="Ivanova N."/>
            <person name="Mikhailova N."/>
            <person name="LaButti K.M."/>
            <person name="Clum A."/>
            <person name="Sun H.I."/>
            <person name="Brettin T."/>
            <person name="Detter J.C."/>
            <person name="Han C."/>
            <person name="Larimer F."/>
            <person name="Land M."/>
            <person name="Hauser L."/>
            <person name="Markowitz V."/>
            <person name="Cheng J.F."/>
            <person name="Hugenholtz P."/>
            <person name="Woyke T."/>
            <person name="Wu D."/>
            <person name="Steenblock K."/>
            <person name="Schneider S."/>
            <person name="Pukall R."/>
            <person name="Goeker M."/>
            <person name="Klenk H.P."/>
            <person name="Eisen J.A."/>
        </authorList>
    </citation>
    <scope>NUCLEOTIDE SEQUENCE [LARGE SCALE GENOMIC DNA]</scope>
    <source>
        <strain evidence="4">ATCC 49802 / DSM 20745 / S 6022</strain>
    </source>
</reference>
<accession>D1C3Q1</accession>
<evidence type="ECO:0000313" key="3">
    <source>
        <dbReference type="EMBL" id="ACZ38868.1"/>
    </source>
</evidence>
<keyword evidence="1" id="KW-0472">Membrane</keyword>
<sequence>MIVTPSRQTSSVRQRSRRRAVLRAIVLVFVAAIMLGTLAAGLLALAIYHQARQDETAEADAIVVLGTAQFDGRPSPTFQARLDHARALFEAGYAPLIVLTGGAAEGDWTSEAEAGRNYLIEQGVPSGVLLSVPAGRTSSESLREAEPELRERGISRILLVSDPFHMFRVKRIARDLGFSPLASPTRSSPIREDSSLEYRYMAREIGAYLAYVFIKE</sequence>
<gene>
    <name evidence="3" type="ordered locus">Sthe_1433</name>
</gene>
<dbReference type="Proteomes" id="UP000002027">
    <property type="component" value="Chromosome 1"/>
</dbReference>
<dbReference type="CDD" id="cd06259">
    <property type="entry name" value="YdcF-like"/>
    <property type="match status" value="1"/>
</dbReference>
<dbReference type="GO" id="GO:0005886">
    <property type="term" value="C:plasma membrane"/>
    <property type="evidence" value="ECO:0007669"/>
    <property type="project" value="TreeGrafter"/>
</dbReference>
<dbReference type="PANTHER" id="PTHR30336:SF20">
    <property type="entry name" value="DUF218 DOMAIN-CONTAINING PROTEIN"/>
    <property type="match status" value="1"/>
</dbReference>
<organism evidence="3 4">
    <name type="scientific">Sphaerobacter thermophilus (strain ATCC 49802 / DSM 20745 / KCCM 41009 / NCIMB 13125 / S 6022)</name>
    <dbReference type="NCBI Taxonomy" id="479434"/>
    <lineage>
        <taxon>Bacteria</taxon>
        <taxon>Pseudomonadati</taxon>
        <taxon>Thermomicrobiota</taxon>
        <taxon>Thermomicrobia</taxon>
        <taxon>Sphaerobacterales</taxon>
        <taxon>Sphaerobacterineae</taxon>
        <taxon>Sphaerobacteraceae</taxon>
        <taxon>Sphaerobacter</taxon>
    </lineage>
</organism>
<dbReference type="InterPro" id="IPR051599">
    <property type="entry name" value="Cell_Envelope_Assoc"/>
</dbReference>
<keyword evidence="1" id="KW-0812">Transmembrane</keyword>
<evidence type="ECO:0000256" key="1">
    <source>
        <dbReference type="SAM" id="Phobius"/>
    </source>
</evidence>
<reference evidence="3 4" key="2">
    <citation type="journal article" date="2010" name="Stand. Genomic Sci.">
        <title>Complete genome sequence of Desulfohalobium retbaense type strain (HR(100)).</title>
        <authorList>
            <person name="Spring S."/>
            <person name="Nolan M."/>
            <person name="Lapidus A."/>
            <person name="Glavina Del Rio T."/>
            <person name="Copeland A."/>
            <person name="Tice H."/>
            <person name="Cheng J.F."/>
            <person name="Lucas S."/>
            <person name="Land M."/>
            <person name="Chen F."/>
            <person name="Bruce D."/>
            <person name="Goodwin L."/>
            <person name="Pitluck S."/>
            <person name="Ivanova N."/>
            <person name="Mavromatis K."/>
            <person name="Mikhailova N."/>
            <person name="Pati A."/>
            <person name="Chen A."/>
            <person name="Palaniappan K."/>
            <person name="Hauser L."/>
            <person name="Chang Y.J."/>
            <person name="Jeffries C.D."/>
            <person name="Munk C."/>
            <person name="Kiss H."/>
            <person name="Chain P."/>
            <person name="Han C."/>
            <person name="Brettin T."/>
            <person name="Detter J.C."/>
            <person name="Schuler E."/>
            <person name="Goker M."/>
            <person name="Rohde M."/>
            <person name="Bristow J."/>
            <person name="Eisen J.A."/>
            <person name="Markowitz V."/>
            <person name="Hugenholtz P."/>
            <person name="Kyrpides N.C."/>
            <person name="Klenk H.P."/>
        </authorList>
    </citation>
    <scope>NUCLEOTIDE SEQUENCE [LARGE SCALE GENOMIC DNA]</scope>
    <source>
        <strain evidence="4">ATCC 49802 / DSM 20745 / S 6022</strain>
    </source>
</reference>
<name>D1C3Q1_SPHTD</name>
<dbReference type="HOGENOM" id="CLU_051474_3_0_0"/>
<feature type="domain" description="DUF218" evidence="2">
    <location>
        <begin position="60"/>
        <end position="205"/>
    </location>
</feature>
<protein>
    <recommendedName>
        <fullName evidence="2">DUF218 domain-containing protein</fullName>
    </recommendedName>
</protein>
<proteinExistence type="predicted"/>
<dbReference type="InterPro" id="IPR014729">
    <property type="entry name" value="Rossmann-like_a/b/a_fold"/>
</dbReference>
<dbReference type="PANTHER" id="PTHR30336">
    <property type="entry name" value="INNER MEMBRANE PROTEIN, PROBABLE PERMEASE"/>
    <property type="match status" value="1"/>
</dbReference>
<feature type="transmembrane region" description="Helical" evidence="1">
    <location>
        <begin position="21"/>
        <end position="48"/>
    </location>
</feature>
<dbReference type="STRING" id="479434.Sthe_1433"/>
<dbReference type="eggNOG" id="COG1434">
    <property type="taxonomic scope" value="Bacteria"/>
</dbReference>
<keyword evidence="4" id="KW-1185">Reference proteome</keyword>
<evidence type="ECO:0000313" key="4">
    <source>
        <dbReference type="Proteomes" id="UP000002027"/>
    </source>
</evidence>
<dbReference type="EMBL" id="CP001823">
    <property type="protein sequence ID" value="ACZ38868.1"/>
    <property type="molecule type" value="Genomic_DNA"/>
</dbReference>
<keyword evidence="1" id="KW-1133">Transmembrane helix</keyword>
<dbReference type="Pfam" id="PF02698">
    <property type="entry name" value="DUF218"/>
    <property type="match status" value="1"/>
</dbReference>
<dbReference type="AlphaFoldDB" id="D1C3Q1"/>
<dbReference type="Gene3D" id="3.40.50.620">
    <property type="entry name" value="HUPs"/>
    <property type="match status" value="1"/>
</dbReference>
<dbReference type="InParanoid" id="D1C3Q1"/>
<evidence type="ECO:0000259" key="2">
    <source>
        <dbReference type="Pfam" id="PF02698"/>
    </source>
</evidence>
<dbReference type="KEGG" id="sti:Sthe_1433"/>